<evidence type="ECO:0000256" key="7">
    <source>
        <dbReference type="SAM" id="MobiDB-lite"/>
    </source>
</evidence>
<reference evidence="12" key="2">
    <citation type="journal article" date="2022" name="Sci. Total Environ.">
        <title>Prevalence, transmission, and molecular epidemiology of tet(X)-positive bacteria among humans, animals, and environmental niches in China: An epidemiological, and genomic-based study.</title>
        <authorList>
            <person name="Dong N."/>
            <person name="Zeng Y."/>
            <person name="Cai C."/>
            <person name="Sun C."/>
            <person name="Lu J."/>
            <person name="Liu C."/>
            <person name="Zhou H."/>
            <person name="Sun Q."/>
            <person name="Shu L."/>
            <person name="Wang H."/>
            <person name="Wang Y."/>
            <person name="Wang S."/>
            <person name="Wu C."/>
            <person name="Chan E.W."/>
            <person name="Chen G."/>
            <person name="Shen Z."/>
            <person name="Chen S."/>
            <person name="Zhang R."/>
        </authorList>
    </citation>
    <scope>NUCLEOTIDE SEQUENCE</scope>
    <source>
        <strain evidence="12">R1692</strain>
    </source>
</reference>
<dbReference type="Pfam" id="PF22571">
    <property type="entry name" value="LiaI-LiaF-TM_PspC"/>
    <property type="match status" value="1"/>
</dbReference>
<evidence type="ECO:0000256" key="5">
    <source>
        <dbReference type="ARBA" id="ARBA00023136"/>
    </source>
</evidence>
<gene>
    <name evidence="12" type="ORF">HX018_18475</name>
</gene>
<evidence type="ECO:0000259" key="9">
    <source>
        <dbReference type="Pfam" id="PF04024"/>
    </source>
</evidence>
<organism evidence="12 13">
    <name type="scientific">Sphingobacterium hotanense</name>
    <dbReference type="NCBI Taxonomy" id="649196"/>
    <lineage>
        <taxon>Bacteria</taxon>
        <taxon>Pseudomonadati</taxon>
        <taxon>Bacteroidota</taxon>
        <taxon>Sphingobacteriia</taxon>
        <taxon>Sphingobacteriales</taxon>
        <taxon>Sphingobacteriaceae</taxon>
        <taxon>Sphingobacterium</taxon>
    </lineage>
</organism>
<evidence type="ECO:0000256" key="1">
    <source>
        <dbReference type="ARBA" id="ARBA00004162"/>
    </source>
</evidence>
<evidence type="ECO:0000256" key="4">
    <source>
        <dbReference type="ARBA" id="ARBA00022989"/>
    </source>
</evidence>
<accession>A0ABT7NSK0</accession>
<feature type="domain" description="PspC-related ToastRack" evidence="11">
    <location>
        <begin position="419"/>
        <end position="540"/>
    </location>
</feature>
<feature type="transmembrane region" description="Helical" evidence="8">
    <location>
        <begin position="339"/>
        <end position="360"/>
    </location>
</feature>
<dbReference type="InterPro" id="IPR007168">
    <property type="entry name" value="Phageshock_PspC_N"/>
</dbReference>
<keyword evidence="5 8" id="KW-0472">Membrane</keyword>
<dbReference type="Pfam" id="PF22744">
    <property type="entry name" value="Toast-rack_PspC-Cterm"/>
    <property type="match status" value="1"/>
</dbReference>
<name>A0ABT7NSK0_9SPHI</name>
<feature type="domain" description="Phage shock protein PspC N-terminal" evidence="9">
    <location>
        <begin position="138"/>
        <end position="194"/>
    </location>
</feature>
<dbReference type="PANTHER" id="PTHR33885:SF3">
    <property type="entry name" value="PHAGE SHOCK PROTEIN C"/>
    <property type="match status" value="1"/>
</dbReference>
<keyword evidence="4 8" id="KW-1133">Transmembrane helix</keyword>
<feature type="transmembrane region" description="Helical" evidence="8">
    <location>
        <begin position="305"/>
        <end position="327"/>
    </location>
</feature>
<keyword evidence="2" id="KW-1003">Cell membrane</keyword>
<evidence type="ECO:0000313" key="13">
    <source>
        <dbReference type="Proteomes" id="UP001170954"/>
    </source>
</evidence>
<feature type="coiled-coil region" evidence="6">
    <location>
        <begin position="541"/>
        <end position="601"/>
    </location>
</feature>
<evidence type="ECO:0000256" key="3">
    <source>
        <dbReference type="ARBA" id="ARBA00022692"/>
    </source>
</evidence>
<evidence type="ECO:0000313" key="12">
    <source>
        <dbReference type="EMBL" id="MDM1050227.1"/>
    </source>
</evidence>
<evidence type="ECO:0000259" key="11">
    <source>
        <dbReference type="Pfam" id="PF22744"/>
    </source>
</evidence>
<feature type="domain" description="PspC-related transmembrane region" evidence="10">
    <location>
        <begin position="234"/>
        <end position="366"/>
    </location>
</feature>
<dbReference type="InterPro" id="IPR052027">
    <property type="entry name" value="PspC"/>
</dbReference>
<dbReference type="InterPro" id="IPR054319">
    <property type="entry name" value="PspC-rel_ToastRack"/>
</dbReference>
<reference evidence="12" key="1">
    <citation type="submission" date="2020-06" db="EMBL/GenBank/DDBJ databases">
        <authorList>
            <person name="Dong N."/>
        </authorList>
    </citation>
    <scope>NUCLEOTIDE SEQUENCE</scope>
    <source>
        <strain evidence="12">R1692</strain>
    </source>
</reference>
<feature type="transmembrane region" description="Helical" evidence="8">
    <location>
        <begin position="257"/>
        <end position="285"/>
    </location>
</feature>
<keyword evidence="6" id="KW-0175">Coiled coil</keyword>
<evidence type="ECO:0000256" key="6">
    <source>
        <dbReference type="SAM" id="Coils"/>
    </source>
</evidence>
<dbReference type="RefSeq" id="WP_286652347.1">
    <property type="nucleotide sequence ID" value="NZ_JACAGK010000079.1"/>
</dbReference>
<protein>
    <submittedName>
        <fullName evidence="12">PspC domain-containing protein</fullName>
    </submittedName>
</protein>
<dbReference type="InterPro" id="IPR054321">
    <property type="entry name" value="PspC-rel_TM"/>
</dbReference>
<keyword evidence="13" id="KW-1185">Reference proteome</keyword>
<evidence type="ECO:0000256" key="2">
    <source>
        <dbReference type="ARBA" id="ARBA00022475"/>
    </source>
</evidence>
<comment type="subcellular location">
    <subcellularLocation>
        <location evidence="1">Cell membrane</location>
        <topology evidence="1">Single-pass membrane protein</topology>
    </subcellularLocation>
</comment>
<sequence>MNRTIIININSIVFHIEEDAYEILRSYMIEIKRHFGKTPDSKEILEDIENRIAEMFAEKIQSGRKEVINVQDVNEVIGQMGRVSDFDMDFQEDAREEHEPQFAASTDAEPSDVFEDPVEEPKQEEPYSEPAFSYATSKKLMRDMDDRIFGGVCSGLGHYFNLESKWIRIIFVLFFLFGGSGVLLYVVLWAVMPRALTRADKMAMRGEAANLQNFKKSFDEEMKGLGENFSGAGEHFNRGVRTVGDLLGRMFSMFGKFLAIILLISFGFAIIGLFITFVFCTLNLLGIKNDIMIPPLEVMTPVSAFFALLAGFMAIGIPTFALFYIMLRIVFKVQRMNNYLSMTLFATWIVSIVMILYFVVITQQEFKEVSTISVEKPLDKSASYVFTENDVRVIKASDEEFNKKKFNINVKGENLADYLKRDISIRFEALDSLKAPYIQYNYRAKGNTYKEASDRASRISYQVKQDKNLVTFDSHFAMNEQDKFRDQHVGMVVYLPVGTKVSLNKSLHSKVHDISAWECSRYDEEAKSTEWIMTANGLRCILKMEDDRLKAEEKAKEETEDIEDEIDKKAKELEEAAEKKAKELEKAIKDLEDKAEKKDNSAATKA</sequence>
<proteinExistence type="predicted"/>
<dbReference type="PANTHER" id="PTHR33885">
    <property type="entry name" value="PHAGE SHOCK PROTEIN C"/>
    <property type="match status" value="1"/>
</dbReference>
<evidence type="ECO:0000259" key="10">
    <source>
        <dbReference type="Pfam" id="PF22571"/>
    </source>
</evidence>
<evidence type="ECO:0000256" key="8">
    <source>
        <dbReference type="SAM" id="Phobius"/>
    </source>
</evidence>
<keyword evidence="3 8" id="KW-0812">Transmembrane</keyword>
<dbReference type="EMBL" id="JACAGK010000079">
    <property type="protein sequence ID" value="MDM1050227.1"/>
    <property type="molecule type" value="Genomic_DNA"/>
</dbReference>
<comment type="caution">
    <text evidence="12">The sequence shown here is derived from an EMBL/GenBank/DDBJ whole genome shotgun (WGS) entry which is preliminary data.</text>
</comment>
<feature type="compositionally biased region" description="Acidic residues" evidence="7">
    <location>
        <begin position="109"/>
        <end position="118"/>
    </location>
</feature>
<feature type="region of interest" description="Disordered" evidence="7">
    <location>
        <begin position="97"/>
        <end position="129"/>
    </location>
</feature>
<feature type="transmembrane region" description="Helical" evidence="8">
    <location>
        <begin position="166"/>
        <end position="192"/>
    </location>
</feature>
<dbReference type="Pfam" id="PF04024">
    <property type="entry name" value="PspC"/>
    <property type="match status" value="1"/>
</dbReference>
<dbReference type="Proteomes" id="UP001170954">
    <property type="component" value="Unassembled WGS sequence"/>
</dbReference>